<gene>
    <name evidence="1" type="ORF">MML48_2g00004861</name>
</gene>
<evidence type="ECO:0000313" key="2">
    <source>
        <dbReference type="Proteomes" id="UP001056778"/>
    </source>
</evidence>
<name>A0ACB9TJJ2_HOLOL</name>
<proteinExistence type="predicted"/>
<organism evidence="1 2">
    <name type="scientific">Holotrichia oblita</name>
    <name type="common">Chafer beetle</name>
    <dbReference type="NCBI Taxonomy" id="644536"/>
    <lineage>
        <taxon>Eukaryota</taxon>
        <taxon>Metazoa</taxon>
        <taxon>Ecdysozoa</taxon>
        <taxon>Arthropoda</taxon>
        <taxon>Hexapoda</taxon>
        <taxon>Insecta</taxon>
        <taxon>Pterygota</taxon>
        <taxon>Neoptera</taxon>
        <taxon>Endopterygota</taxon>
        <taxon>Coleoptera</taxon>
        <taxon>Polyphaga</taxon>
        <taxon>Scarabaeiformia</taxon>
        <taxon>Scarabaeidae</taxon>
        <taxon>Melolonthinae</taxon>
        <taxon>Holotrichia</taxon>
    </lineage>
</organism>
<accession>A0ACB9TJJ2</accession>
<evidence type="ECO:0000313" key="1">
    <source>
        <dbReference type="EMBL" id="KAI4466864.1"/>
    </source>
</evidence>
<sequence>MKFIVAAVFVIICLVVNTALALPVDDGHNHANAHRLKKQTQEEEIVSQPVISAELDNESEAQITRTFRGSDNSSIVEPPVMEEHETLRLYRDVLPHSTVEQNNKVPQLKAEGIKDVAASVESIEESQSTKDISSYRSTLQIDQLPQFQKSEKLPLPQQRSDQLNQERFLARTGIFLGSTDLYESQIMKRQANTDQPQEASQPETVRQSRQIDAEESQLNEAQQDEKQPQSLIRQIRQLDSEPAEDPVDSSKFVRQAPTAPAQTNVESQKEVPSVDQAKTLRQYRQTSEEEAQPQEDYPSLRQFRQIITGDSEGSVKNDASQAQTAGSSPEEPHSHKTIRQVLDVGQNDPAQPTEEDESFLRVYRQATSETNQANPEDQPQQQTGQTLRGYRQAPPAADQSNAEDKTKEVEKSLRIIRSSIGVEDEDVPRAEEKKSVRKYRDDNNESNLRRSRSYSVTSGKFYNNGELYYVTGAPRAALKGSVLIYRFVKSKMTIFERKDGNHVGEYFGSAVTASDINGDGLDDLIVGAPFHKTDTSESKYDGGAIYVYVGSRTGDKLTDASTNIIKGKTDGGRFGEAVMSLGDIDKDGFADIAVAAPYDNDNSGVVYIFRGNEQSGLIKEPSQIIKGKDIIPNIRGFGISLSKPADIDGNKYSDLAIGAYKSGHAVLLRGKPVVVLDHNLTSSINQISASNIASSFEITSCVAYHGVDIEGITEVNIRRVLSVDKGVSERAYLENTTNFDSRMDVSNQAYCSKYVVKIRPSTNIYDPIVIRGYIELIKPVENKRVITVTDKVDGTDEFCSKCAIPRSTADTDRQINVDFNRECGSDNICDAFLHLSARFTDLMDEKYVIGSKEYITLEAMVSNSNENAFQTEVLITLPSPVRLKRIPPNCKESSAEIACTIDNPLKKDATKTVSLELDVDEINTGKYDADLPFSLRVKTSSNNTGDSEKTLSLGLVKRADIELKGVSAEETYSYINRTYGKATFQQVYKILKYDISPIQRAKLTVNIPTSVTINGKEIKFLSLYAPEGSLAGQSITCQSSIETIMDNNVPVVVGDADKKKRKRREVATIDEQLSKYPANRTIYFNCSSESITEGTVCGTVTCDFGPLKNIKNTAEIRFKMILDISELTDYKPDKDIVIVSTSGRAQIVDNVISNGAYSHEVSVPSVFIGPSAEQSIALWIIIVAIICGILLLALLAGGLYKLGFFKREKKAMLMEEKAKQNAEETATEPLTTGAQT</sequence>
<keyword evidence="1" id="KW-0401">Integrin</keyword>
<keyword evidence="2" id="KW-1185">Reference proteome</keyword>
<reference evidence="1" key="1">
    <citation type="submission" date="2022-04" db="EMBL/GenBank/DDBJ databases">
        <title>Chromosome-scale genome assembly of Holotrichia oblita Faldermann.</title>
        <authorList>
            <person name="Rongchong L."/>
        </authorList>
    </citation>
    <scope>NUCLEOTIDE SEQUENCE</scope>
    <source>
        <strain evidence="1">81SQS9</strain>
    </source>
</reference>
<dbReference type="Proteomes" id="UP001056778">
    <property type="component" value="Chromosome 2"/>
</dbReference>
<dbReference type="EMBL" id="CM043016">
    <property type="protein sequence ID" value="KAI4466864.1"/>
    <property type="molecule type" value="Genomic_DNA"/>
</dbReference>
<comment type="caution">
    <text evidence="1">The sequence shown here is derived from an EMBL/GenBank/DDBJ whole genome shotgun (WGS) entry which is preliminary data.</text>
</comment>
<protein>
    <submittedName>
        <fullName evidence="1">Integrin alpha</fullName>
    </submittedName>
</protein>